<keyword evidence="8" id="KW-1185">Reference proteome</keyword>
<dbReference type="PANTHER" id="PTHR36173">
    <property type="entry name" value="RIBONUCLEASE VAPC16-RELATED"/>
    <property type="match status" value="1"/>
</dbReference>
<evidence type="ECO:0000256" key="4">
    <source>
        <dbReference type="ARBA" id="ARBA00022801"/>
    </source>
</evidence>
<dbReference type="GO" id="GO:0016787">
    <property type="term" value="F:hydrolase activity"/>
    <property type="evidence" value="ECO:0007669"/>
    <property type="project" value="UniProtKB-KW"/>
</dbReference>
<dbReference type="InterPro" id="IPR052919">
    <property type="entry name" value="TA_system_RNase"/>
</dbReference>
<evidence type="ECO:0000256" key="5">
    <source>
        <dbReference type="HAMAP-Rule" id="MF_00265"/>
    </source>
</evidence>
<dbReference type="EC" id="3.1.-.-" evidence="5"/>
<protein>
    <recommendedName>
        <fullName evidence="5">Ribonuclease VapC</fullName>
        <shortName evidence="5">RNase VapC</shortName>
        <ecNumber evidence="5">3.1.-.-</ecNumber>
    </recommendedName>
    <alternativeName>
        <fullName evidence="5">Toxin VapC</fullName>
    </alternativeName>
</protein>
<feature type="domain" description="PIN" evidence="6">
    <location>
        <begin position="2"/>
        <end position="126"/>
    </location>
</feature>
<evidence type="ECO:0000259" key="6">
    <source>
        <dbReference type="SMART" id="SM00670"/>
    </source>
</evidence>
<keyword evidence="3 5" id="KW-0479">Metal-binding</keyword>
<dbReference type="STRING" id="1641165.XM38_26225"/>
<keyword evidence="2 5" id="KW-0540">Nuclease</keyword>
<dbReference type="GO" id="GO:0004540">
    <property type="term" value="F:RNA nuclease activity"/>
    <property type="evidence" value="ECO:0007669"/>
    <property type="project" value="InterPro"/>
</dbReference>
<dbReference type="RefSeq" id="WP_088430116.1">
    <property type="nucleotide sequence ID" value="NZ_CP021983.2"/>
</dbReference>
<comment type="function">
    <text evidence="5">Toxic component of a toxin-antitoxin (TA) system. An RNase.</text>
</comment>
<keyword evidence="1 5" id="KW-1277">Toxin-antitoxin system</keyword>
<feature type="binding site" evidence="5">
    <location>
        <position position="103"/>
    </location>
    <ligand>
        <name>Mg(2+)</name>
        <dbReference type="ChEBI" id="CHEBI:18420"/>
    </ligand>
</feature>
<evidence type="ECO:0000256" key="1">
    <source>
        <dbReference type="ARBA" id="ARBA00022649"/>
    </source>
</evidence>
<dbReference type="InterPro" id="IPR002716">
    <property type="entry name" value="PIN_dom"/>
</dbReference>
<accession>A0A1Z3HNE8</accession>
<dbReference type="CDD" id="cd09872">
    <property type="entry name" value="PIN_Sll0205-like"/>
    <property type="match status" value="1"/>
</dbReference>
<dbReference type="HAMAP" id="MF_00265">
    <property type="entry name" value="VapC_Nob1"/>
    <property type="match status" value="1"/>
</dbReference>
<proteinExistence type="inferred from homology"/>
<gene>
    <name evidence="5" type="primary">vapC</name>
    <name evidence="7" type="ORF">XM38_027920</name>
</gene>
<dbReference type="InterPro" id="IPR029060">
    <property type="entry name" value="PIN-like_dom_sf"/>
</dbReference>
<sequence>MLRAVIDTHALIWYLYGDSRLSLTARNFIEQVAEAGDQLAVSAITLAEMVYLGERERINPQTLERLIAEMASESTLLVEIPLNVAAVLTLKDVPRDIVPELPDRIITATAVSLKLPIITRDRKIQASAISVIW</sequence>
<dbReference type="PANTHER" id="PTHR36173:SF1">
    <property type="entry name" value="RIBONUCLEASE VAPC22"/>
    <property type="match status" value="1"/>
</dbReference>
<keyword evidence="5" id="KW-0460">Magnesium</keyword>
<dbReference type="SUPFAM" id="SSF88723">
    <property type="entry name" value="PIN domain-like"/>
    <property type="match status" value="1"/>
</dbReference>
<name>A0A1Z3HNE8_9CYAN</name>
<evidence type="ECO:0000256" key="3">
    <source>
        <dbReference type="ARBA" id="ARBA00022723"/>
    </source>
</evidence>
<dbReference type="SMART" id="SM00670">
    <property type="entry name" value="PINc"/>
    <property type="match status" value="1"/>
</dbReference>
<dbReference type="OrthoDB" id="9798990at2"/>
<dbReference type="Pfam" id="PF01850">
    <property type="entry name" value="PIN"/>
    <property type="match status" value="1"/>
</dbReference>
<dbReference type="InterPro" id="IPR041705">
    <property type="entry name" value="PIN_Sll0205"/>
</dbReference>
<evidence type="ECO:0000256" key="2">
    <source>
        <dbReference type="ARBA" id="ARBA00022722"/>
    </source>
</evidence>
<evidence type="ECO:0000313" key="7">
    <source>
        <dbReference type="EMBL" id="ASC71838.1"/>
    </source>
</evidence>
<feature type="binding site" evidence="5">
    <location>
        <position position="7"/>
    </location>
    <ligand>
        <name>Mg(2+)</name>
        <dbReference type="ChEBI" id="CHEBI:18420"/>
    </ligand>
</feature>
<organism evidence="7 8">
    <name type="scientific">Halomicronema hongdechloris C2206</name>
    <dbReference type="NCBI Taxonomy" id="1641165"/>
    <lineage>
        <taxon>Bacteria</taxon>
        <taxon>Bacillati</taxon>
        <taxon>Cyanobacteriota</taxon>
        <taxon>Cyanophyceae</taxon>
        <taxon>Nodosilineales</taxon>
        <taxon>Nodosilineaceae</taxon>
        <taxon>Halomicronema</taxon>
    </lineage>
</organism>
<comment type="cofactor">
    <cofactor evidence="5">
        <name>Mg(2+)</name>
        <dbReference type="ChEBI" id="CHEBI:18420"/>
    </cofactor>
</comment>
<dbReference type="InterPro" id="IPR022907">
    <property type="entry name" value="VapC_family"/>
</dbReference>
<keyword evidence="4 5" id="KW-0378">Hydrolase</keyword>
<dbReference type="GO" id="GO:0000287">
    <property type="term" value="F:magnesium ion binding"/>
    <property type="evidence" value="ECO:0007669"/>
    <property type="project" value="UniProtKB-UniRule"/>
</dbReference>
<dbReference type="GO" id="GO:0090729">
    <property type="term" value="F:toxin activity"/>
    <property type="evidence" value="ECO:0007669"/>
    <property type="project" value="UniProtKB-KW"/>
</dbReference>
<keyword evidence="5" id="KW-0800">Toxin</keyword>
<dbReference type="AlphaFoldDB" id="A0A1Z3HNE8"/>
<dbReference type="Gene3D" id="3.40.50.1010">
    <property type="entry name" value="5'-nuclease"/>
    <property type="match status" value="1"/>
</dbReference>
<reference evidence="7 8" key="1">
    <citation type="journal article" date="2016" name="Biochim. Biophys. Acta">
        <title>Characterization of red-shifted phycobilisomes isolated from the chlorophyll f-containing cyanobacterium Halomicronema hongdechloris.</title>
        <authorList>
            <person name="Li Y."/>
            <person name="Lin Y."/>
            <person name="Garvey C.J."/>
            <person name="Birch D."/>
            <person name="Corkery R.W."/>
            <person name="Loughlin P.C."/>
            <person name="Scheer H."/>
            <person name="Willows R.D."/>
            <person name="Chen M."/>
        </authorList>
    </citation>
    <scope>NUCLEOTIDE SEQUENCE [LARGE SCALE GENOMIC DNA]</scope>
    <source>
        <strain evidence="7 8">C2206</strain>
    </source>
</reference>
<dbReference type="Proteomes" id="UP000191901">
    <property type="component" value="Chromosome"/>
</dbReference>
<comment type="similarity">
    <text evidence="5">Belongs to the PINc/VapC protein family.</text>
</comment>
<evidence type="ECO:0000313" key="8">
    <source>
        <dbReference type="Proteomes" id="UP000191901"/>
    </source>
</evidence>
<dbReference type="EMBL" id="CP021983">
    <property type="protein sequence ID" value="ASC71838.1"/>
    <property type="molecule type" value="Genomic_DNA"/>
</dbReference>
<dbReference type="KEGG" id="hhg:XM38_027920"/>